<dbReference type="InterPro" id="IPR038577">
    <property type="entry name" value="GT10-like_C_sf"/>
</dbReference>
<dbReference type="PANTHER" id="PTHR48438">
    <property type="entry name" value="ALPHA-(1,3)-FUCOSYLTRANSFERASE C-RELATED"/>
    <property type="match status" value="1"/>
</dbReference>
<reference evidence="15 17" key="2">
    <citation type="journal article" date="2013" name="Nature">
        <title>Insights into bilaterian evolution from three spiralian genomes.</title>
        <authorList>
            <person name="Simakov O."/>
            <person name="Marletaz F."/>
            <person name="Cho S.J."/>
            <person name="Edsinger-Gonzales E."/>
            <person name="Havlak P."/>
            <person name="Hellsten U."/>
            <person name="Kuo D.H."/>
            <person name="Larsson T."/>
            <person name="Lv J."/>
            <person name="Arendt D."/>
            <person name="Savage R."/>
            <person name="Osoegawa K."/>
            <person name="de Jong P."/>
            <person name="Grimwood J."/>
            <person name="Chapman J.A."/>
            <person name="Shapiro H."/>
            <person name="Aerts A."/>
            <person name="Otillar R.P."/>
            <person name="Terry A.Y."/>
            <person name="Boore J.L."/>
            <person name="Grigoriev I.V."/>
            <person name="Lindberg D.R."/>
            <person name="Seaver E.C."/>
            <person name="Weisblat D.A."/>
            <person name="Putnam N.H."/>
            <person name="Rokhsar D.S."/>
        </authorList>
    </citation>
    <scope>NUCLEOTIDE SEQUENCE</scope>
    <source>
        <strain evidence="15 17">I ESC-2004</strain>
    </source>
</reference>
<keyword evidence="7" id="KW-0735">Signal-anchor</keyword>
<keyword evidence="8" id="KW-1133">Transmembrane helix</keyword>
<comment type="subcellular location">
    <subcellularLocation>
        <location evidence="1">Golgi apparatus membrane</location>
        <topology evidence="1">Single-pass type II membrane protein</topology>
    </subcellularLocation>
    <subcellularLocation>
        <location evidence="12">Golgi apparatus</location>
        <location evidence="12">Golgi stack membrane</location>
        <topology evidence="12">Single-pass type II membrane protein</topology>
    </subcellularLocation>
</comment>
<keyword evidence="4 12" id="KW-0328">Glycosyltransferase</keyword>
<dbReference type="EnsemblMetazoa" id="CapteT75596">
    <property type="protein sequence ID" value="CapteP75596"/>
    <property type="gene ID" value="CapteG75596"/>
</dbReference>
<feature type="domain" description="Fucosyltransferase N-terminal" evidence="14">
    <location>
        <begin position="1"/>
        <end position="77"/>
    </location>
</feature>
<evidence type="ECO:0000313" key="17">
    <source>
        <dbReference type="Proteomes" id="UP000014760"/>
    </source>
</evidence>
<evidence type="ECO:0000256" key="3">
    <source>
        <dbReference type="ARBA" id="ARBA00008919"/>
    </source>
</evidence>
<comment type="similarity">
    <text evidence="3 12">Belongs to the glycosyltransferase 10 family.</text>
</comment>
<feature type="non-terminal residue" evidence="15">
    <location>
        <position position="1"/>
    </location>
</feature>
<reference evidence="17" key="1">
    <citation type="submission" date="2012-12" db="EMBL/GenBank/DDBJ databases">
        <authorList>
            <person name="Hellsten U."/>
            <person name="Grimwood J."/>
            <person name="Chapman J.A."/>
            <person name="Shapiro H."/>
            <person name="Aerts A."/>
            <person name="Otillar R.P."/>
            <person name="Terry A.Y."/>
            <person name="Boore J.L."/>
            <person name="Simakov O."/>
            <person name="Marletaz F."/>
            <person name="Cho S.-J."/>
            <person name="Edsinger-Gonzales E."/>
            <person name="Havlak P."/>
            <person name="Kuo D.-H."/>
            <person name="Larsson T."/>
            <person name="Lv J."/>
            <person name="Arendt D."/>
            <person name="Savage R."/>
            <person name="Osoegawa K."/>
            <person name="de Jong P."/>
            <person name="Lindberg D.R."/>
            <person name="Seaver E.C."/>
            <person name="Weisblat D.A."/>
            <person name="Putnam N.H."/>
            <person name="Grigoriev I.V."/>
            <person name="Rokhsar D.S."/>
        </authorList>
    </citation>
    <scope>NUCLEOTIDE SEQUENCE</scope>
    <source>
        <strain evidence="17">I ESC-2004</strain>
    </source>
</reference>
<keyword evidence="17" id="KW-1185">Reference proteome</keyword>
<dbReference type="InterPro" id="IPR001503">
    <property type="entry name" value="Glyco_trans_10"/>
</dbReference>
<dbReference type="EMBL" id="KB311008">
    <property type="protein sequence ID" value="ELT90218.1"/>
    <property type="molecule type" value="Genomic_DNA"/>
</dbReference>
<dbReference type="EC" id="2.4.1.-" evidence="12"/>
<dbReference type="OMA" id="ANHVWIM"/>
<evidence type="ECO:0000256" key="4">
    <source>
        <dbReference type="ARBA" id="ARBA00022676"/>
    </source>
</evidence>
<feature type="non-terminal residue" evidence="15">
    <location>
        <position position="276"/>
    </location>
</feature>
<keyword evidence="5 12" id="KW-0808">Transferase</keyword>
<dbReference type="GO" id="GO:0032580">
    <property type="term" value="C:Golgi cisterna membrane"/>
    <property type="evidence" value="ECO:0007669"/>
    <property type="project" value="UniProtKB-SubCell"/>
</dbReference>
<organism evidence="15">
    <name type="scientific">Capitella teleta</name>
    <name type="common">Polychaete worm</name>
    <dbReference type="NCBI Taxonomy" id="283909"/>
    <lineage>
        <taxon>Eukaryota</taxon>
        <taxon>Metazoa</taxon>
        <taxon>Spiralia</taxon>
        <taxon>Lophotrochozoa</taxon>
        <taxon>Annelida</taxon>
        <taxon>Polychaeta</taxon>
        <taxon>Sedentaria</taxon>
        <taxon>Scolecida</taxon>
        <taxon>Capitellidae</taxon>
        <taxon>Capitella</taxon>
    </lineage>
</organism>
<proteinExistence type="inferred from homology"/>
<sequence>TNDQNAMYQTDAVLFRAFHVIQDSYMPAKRNENQTWIFFETEPPFRTWNSFRWYNATIWDQMNLTITYAPDSDIVYEMYGVTCNKTKKSLDQKNYAKSKKNVALLVVSNCLSSGRMAYVKELQKHYPVDIYGKCGKGEVCGHYAANWTCTSKFLEKYKFYLAFENSYCKNYYTEKVIKTMALETVPVVLGLPNYTKIIGENTHINARDFMSPKQLGEYLHKLSTDDKAYNEIMRKKLQMKCTHNYRNQDILCDLCRELHDRKGQRITLPDMRKFWG</sequence>
<reference evidence="16" key="3">
    <citation type="submission" date="2015-06" db="UniProtKB">
        <authorList>
            <consortium name="EnsemblMetazoa"/>
        </authorList>
    </citation>
    <scope>IDENTIFICATION</scope>
</reference>
<dbReference type="InterPro" id="IPR031481">
    <property type="entry name" value="Glyco_tran_10_N"/>
</dbReference>
<evidence type="ECO:0000256" key="9">
    <source>
        <dbReference type="ARBA" id="ARBA00023034"/>
    </source>
</evidence>
<evidence type="ECO:0000313" key="16">
    <source>
        <dbReference type="EnsemblMetazoa" id="CapteP75596"/>
    </source>
</evidence>
<evidence type="ECO:0000256" key="6">
    <source>
        <dbReference type="ARBA" id="ARBA00022692"/>
    </source>
</evidence>
<dbReference type="FunFam" id="3.40.50.11660:FF:000002">
    <property type="entry name" value="Alpha-(1,3)-fucosyltransferase"/>
    <property type="match status" value="1"/>
</dbReference>
<dbReference type="Proteomes" id="UP000014760">
    <property type="component" value="Unassembled WGS sequence"/>
</dbReference>
<dbReference type="UniPathway" id="UPA00378"/>
<dbReference type="GO" id="GO:0000139">
    <property type="term" value="C:Golgi membrane"/>
    <property type="evidence" value="ECO:0007669"/>
    <property type="project" value="UniProtKB-SubCell"/>
</dbReference>
<dbReference type="Gene3D" id="3.40.50.11660">
    <property type="entry name" value="Glycosyl transferase family 10, C-terminal domain"/>
    <property type="match status" value="1"/>
</dbReference>
<dbReference type="Pfam" id="PF00852">
    <property type="entry name" value="Glyco_transf_10"/>
    <property type="match status" value="1"/>
</dbReference>
<evidence type="ECO:0000256" key="8">
    <source>
        <dbReference type="ARBA" id="ARBA00022989"/>
    </source>
</evidence>
<name>R7T909_CAPTE</name>
<keyword evidence="6 12" id="KW-0812">Transmembrane</keyword>
<dbReference type="InterPro" id="IPR055270">
    <property type="entry name" value="Glyco_tran_10_C"/>
</dbReference>
<evidence type="ECO:0000256" key="1">
    <source>
        <dbReference type="ARBA" id="ARBA00004323"/>
    </source>
</evidence>
<comment type="pathway">
    <text evidence="2">Protein modification; protein glycosylation.</text>
</comment>
<gene>
    <name evidence="15" type="ORF">CAPTEDRAFT_75596</name>
</gene>
<evidence type="ECO:0000256" key="11">
    <source>
        <dbReference type="ARBA" id="ARBA00023180"/>
    </source>
</evidence>
<accession>R7T909</accession>
<keyword evidence="10" id="KW-0472">Membrane</keyword>
<evidence type="ECO:0000256" key="12">
    <source>
        <dbReference type="RuleBase" id="RU003832"/>
    </source>
</evidence>
<evidence type="ECO:0000256" key="5">
    <source>
        <dbReference type="ARBA" id="ARBA00022679"/>
    </source>
</evidence>
<dbReference type="PANTHER" id="PTHR48438:SF1">
    <property type="entry name" value="ALPHA-(1,3)-FUCOSYLTRANSFERASE C-RELATED"/>
    <property type="match status" value="1"/>
</dbReference>
<dbReference type="EMBL" id="AMQN01014493">
    <property type="status" value="NOT_ANNOTATED_CDS"/>
    <property type="molecule type" value="Genomic_DNA"/>
</dbReference>
<evidence type="ECO:0000256" key="2">
    <source>
        <dbReference type="ARBA" id="ARBA00004922"/>
    </source>
</evidence>
<dbReference type="SUPFAM" id="SSF53756">
    <property type="entry name" value="UDP-Glycosyltransferase/glycogen phosphorylase"/>
    <property type="match status" value="1"/>
</dbReference>
<dbReference type="GO" id="GO:0008417">
    <property type="term" value="F:fucosyltransferase activity"/>
    <property type="evidence" value="ECO:0007669"/>
    <property type="project" value="InterPro"/>
</dbReference>
<feature type="domain" description="Fucosyltransferase C-terminal" evidence="13">
    <location>
        <begin position="97"/>
        <end position="273"/>
    </location>
</feature>
<evidence type="ECO:0000259" key="14">
    <source>
        <dbReference type="Pfam" id="PF17039"/>
    </source>
</evidence>
<dbReference type="OrthoDB" id="427096at2759"/>
<protein>
    <recommendedName>
        <fullName evidence="12">Fucosyltransferase</fullName>
        <ecNumber evidence="12">2.4.1.-</ecNumber>
    </recommendedName>
</protein>
<dbReference type="AlphaFoldDB" id="R7T909"/>
<keyword evidence="9 12" id="KW-0333">Golgi apparatus</keyword>
<dbReference type="HOGENOM" id="CLU_032075_5_1_1"/>
<evidence type="ECO:0000256" key="10">
    <source>
        <dbReference type="ARBA" id="ARBA00023136"/>
    </source>
</evidence>
<dbReference type="Pfam" id="PF17039">
    <property type="entry name" value="Glyco_tran_10_N"/>
    <property type="match status" value="1"/>
</dbReference>
<evidence type="ECO:0000313" key="15">
    <source>
        <dbReference type="EMBL" id="ELT90218.1"/>
    </source>
</evidence>
<evidence type="ECO:0000259" key="13">
    <source>
        <dbReference type="Pfam" id="PF00852"/>
    </source>
</evidence>
<evidence type="ECO:0000256" key="7">
    <source>
        <dbReference type="ARBA" id="ARBA00022968"/>
    </source>
</evidence>
<keyword evidence="11" id="KW-0325">Glycoprotein</keyword>